<dbReference type="AlphaFoldDB" id="A0A067N1L1"/>
<gene>
    <name evidence="2" type="ORF">BOTBODRAFT_548130</name>
</gene>
<feature type="region of interest" description="Disordered" evidence="1">
    <location>
        <begin position="97"/>
        <end position="131"/>
    </location>
</feature>
<organism evidence="2 3">
    <name type="scientific">Botryobasidium botryosum (strain FD-172 SS1)</name>
    <dbReference type="NCBI Taxonomy" id="930990"/>
    <lineage>
        <taxon>Eukaryota</taxon>
        <taxon>Fungi</taxon>
        <taxon>Dikarya</taxon>
        <taxon>Basidiomycota</taxon>
        <taxon>Agaricomycotina</taxon>
        <taxon>Agaricomycetes</taxon>
        <taxon>Cantharellales</taxon>
        <taxon>Botryobasidiaceae</taxon>
        <taxon>Botryobasidium</taxon>
    </lineage>
</organism>
<evidence type="ECO:0000256" key="1">
    <source>
        <dbReference type="SAM" id="MobiDB-lite"/>
    </source>
</evidence>
<name>A0A067N1L1_BOTB1</name>
<keyword evidence="3" id="KW-1185">Reference proteome</keyword>
<dbReference type="InParanoid" id="A0A067N1L1"/>
<dbReference type="HOGENOM" id="CLU_1209653_0_0_1"/>
<accession>A0A067N1L1</accession>
<evidence type="ECO:0000313" key="3">
    <source>
        <dbReference type="Proteomes" id="UP000027195"/>
    </source>
</evidence>
<evidence type="ECO:0000313" key="2">
    <source>
        <dbReference type="EMBL" id="KDQ18047.1"/>
    </source>
</evidence>
<feature type="compositionally biased region" description="Polar residues" evidence="1">
    <location>
        <begin position="116"/>
        <end position="130"/>
    </location>
</feature>
<dbReference type="Proteomes" id="UP000027195">
    <property type="component" value="Unassembled WGS sequence"/>
</dbReference>
<dbReference type="EMBL" id="KL198022">
    <property type="protein sequence ID" value="KDQ18047.1"/>
    <property type="molecule type" value="Genomic_DNA"/>
</dbReference>
<sequence length="229" mass="25293">MSTCALAAIVRLLKKIADAGLECLDFVGEADDILTDYFIGWDHAKGGIPLLDYFIYLIQVLRSSAYVDFCFRLAELAQTSISYVVRLVKNLTWSTTSKDTEASPSFAPASIHPPQTHKSFSDSTSATPPSRCSRIKAKLTTLARRVKMPVHVQWSGNRYVRVTDPARVCPAHRRAVLRALDSRTGENIAATLAARFIGLGNIKKGGLANKIKIPHFSPTNKISSMFRRI</sequence>
<reference evidence="3" key="1">
    <citation type="journal article" date="2014" name="Proc. Natl. Acad. Sci. U.S.A.">
        <title>Extensive sampling of basidiomycete genomes demonstrates inadequacy of the white-rot/brown-rot paradigm for wood decay fungi.</title>
        <authorList>
            <person name="Riley R."/>
            <person name="Salamov A.A."/>
            <person name="Brown D.W."/>
            <person name="Nagy L.G."/>
            <person name="Floudas D."/>
            <person name="Held B.W."/>
            <person name="Levasseur A."/>
            <person name="Lombard V."/>
            <person name="Morin E."/>
            <person name="Otillar R."/>
            <person name="Lindquist E.A."/>
            <person name="Sun H."/>
            <person name="LaButti K.M."/>
            <person name="Schmutz J."/>
            <person name="Jabbour D."/>
            <person name="Luo H."/>
            <person name="Baker S.E."/>
            <person name="Pisabarro A.G."/>
            <person name="Walton J.D."/>
            <person name="Blanchette R.A."/>
            <person name="Henrissat B."/>
            <person name="Martin F."/>
            <person name="Cullen D."/>
            <person name="Hibbett D.S."/>
            <person name="Grigoriev I.V."/>
        </authorList>
    </citation>
    <scope>NUCLEOTIDE SEQUENCE [LARGE SCALE GENOMIC DNA]</scope>
    <source>
        <strain evidence="3">FD-172 SS1</strain>
    </source>
</reference>
<protein>
    <submittedName>
        <fullName evidence="2">Uncharacterized protein</fullName>
    </submittedName>
</protein>
<proteinExistence type="predicted"/>